<evidence type="ECO:0000259" key="2">
    <source>
        <dbReference type="Pfam" id="PF08223"/>
    </source>
</evidence>
<protein>
    <submittedName>
        <fullName evidence="3">PaaX-like protein</fullName>
    </submittedName>
</protein>
<dbReference type="AlphaFoldDB" id="F2IYV4"/>
<dbReference type="SUPFAM" id="SSF46785">
    <property type="entry name" value="Winged helix' DNA-binding domain"/>
    <property type="match status" value="1"/>
</dbReference>
<dbReference type="InterPro" id="IPR013225">
    <property type="entry name" value="PaaX_C"/>
</dbReference>
<dbReference type="RefSeq" id="WP_013652887.1">
    <property type="nucleotide sequence ID" value="NC_015259.1"/>
</dbReference>
<feature type="domain" description="Transcriptional repressor PaaX-like C-terminal" evidence="2">
    <location>
        <begin position="202"/>
        <end position="290"/>
    </location>
</feature>
<dbReference type="EMBL" id="CP002568">
    <property type="protein sequence ID" value="ADZ70569.1"/>
    <property type="molecule type" value="Genomic_DNA"/>
</dbReference>
<dbReference type="PIRSF" id="PIRSF020623">
    <property type="entry name" value="PaaX"/>
    <property type="match status" value="1"/>
</dbReference>
<name>F2IYV4_POLGS</name>
<keyword evidence="4" id="KW-1185">Reference proteome</keyword>
<dbReference type="InterPro" id="IPR012906">
    <property type="entry name" value="PaaX-like_N"/>
</dbReference>
<dbReference type="InterPro" id="IPR036388">
    <property type="entry name" value="WH-like_DNA-bd_sf"/>
</dbReference>
<dbReference type="Gene3D" id="1.20.58.1460">
    <property type="match status" value="1"/>
</dbReference>
<gene>
    <name evidence="3" type="ordered locus">SL003B_2144</name>
</gene>
<dbReference type="Proteomes" id="UP000008130">
    <property type="component" value="Chromosome"/>
</dbReference>
<dbReference type="KEGG" id="pgv:SL003B_2144"/>
<accession>F2IYV4</accession>
<feature type="domain" description="Transcriptional repressor PaaX-like N-terminal" evidence="1">
    <location>
        <begin position="32"/>
        <end position="98"/>
    </location>
</feature>
<dbReference type="OrthoDB" id="2270427at2"/>
<dbReference type="InterPro" id="IPR036390">
    <property type="entry name" value="WH_DNA-bd_sf"/>
</dbReference>
<evidence type="ECO:0000313" key="3">
    <source>
        <dbReference type="EMBL" id="ADZ70569.1"/>
    </source>
</evidence>
<dbReference type="Gene3D" id="1.10.10.10">
    <property type="entry name" value="Winged helix-like DNA-binding domain superfamily/Winged helix DNA-binding domain"/>
    <property type="match status" value="1"/>
</dbReference>
<reference evidence="3 4" key="1">
    <citation type="journal article" date="2011" name="J. Bacteriol.">
        <title>Complete genome sequence of Polymorphum gilvum SL003B-26A1T, a crude oil-degrading bacterium from oil-polluted saline soil.</title>
        <authorList>
            <person name="Li S.G."/>
            <person name="Tang Y.Q."/>
            <person name="Nie Y."/>
            <person name="Cai M."/>
            <person name="Wu X.L."/>
        </authorList>
    </citation>
    <scope>NUCLEOTIDE SEQUENCE [LARGE SCALE GENOMIC DNA]</scope>
    <source>
        <strain evidence="4">LMG 25793 / CGMCC 1.9160 / SL003B-26A1</strain>
    </source>
</reference>
<evidence type="ECO:0000313" key="4">
    <source>
        <dbReference type="Proteomes" id="UP000008130"/>
    </source>
</evidence>
<dbReference type="STRING" id="991905.SL003B_2144"/>
<dbReference type="eggNOG" id="COG3327">
    <property type="taxonomic scope" value="Bacteria"/>
</dbReference>
<dbReference type="GO" id="GO:0006351">
    <property type="term" value="P:DNA-templated transcription"/>
    <property type="evidence" value="ECO:0007669"/>
    <property type="project" value="InterPro"/>
</dbReference>
<dbReference type="Pfam" id="PF08223">
    <property type="entry name" value="PaaX_C"/>
    <property type="match status" value="1"/>
</dbReference>
<sequence length="318" mass="33085">MSTAAPDEPMETPAESAIRALVDDFAARRPIRAGAFIVTLYGDLIVPRGGAVWIGNVIETCAEVGISETLVRTAVSRLVAAGRLDGVRDGRRSFYALTPAARAEFAAASDTLYHFSKKSLQNTGFTVVLMTASEARPTFSESLLRAGFAAVGTNAAVRAGAPTDAGRAVLAGAAAAGALVINGVSEACGGTDGLRAFARSTWDLDTLSADYESFLAWFAPLRDALAGALAPQGVASLVGRLLLVHEFRAVALRDPGLPAEALPPDWAGAAARRLFADLYRALAGAADAYACGRFVGRDGPLVLDRTVMDARLYALSAL</sequence>
<dbReference type="InterPro" id="IPR011965">
    <property type="entry name" value="PaaX_trns_reg"/>
</dbReference>
<evidence type="ECO:0000259" key="1">
    <source>
        <dbReference type="Pfam" id="PF07848"/>
    </source>
</evidence>
<dbReference type="PANTHER" id="PTHR30319">
    <property type="entry name" value="PHENYLACETIC ACID REGULATOR-RELATED TRANSCRIPTIONAL REPRESSOR"/>
    <property type="match status" value="1"/>
</dbReference>
<dbReference type="HOGENOM" id="CLU_067515_0_0_5"/>
<dbReference type="Pfam" id="PF07848">
    <property type="entry name" value="PaaX"/>
    <property type="match status" value="1"/>
</dbReference>
<dbReference type="PATRIC" id="fig|991905.3.peg.2199"/>
<dbReference type="PANTHER" id="PTHR30319:SF1">
    <property type="entry name" value="TRANSCRIPTIONAL REPRESSOR PAAX"/>
    <property type="match status" value="1"/>
</dbReference>
<proteinExistence type="predicted"/>
<organism evidence="3 4">
    <name type="scientific">Polymorphum gilvum (strain LMG 25793 / CGMCC 1.9160 / SL003B-26A1)</name>
    <dbReference type="NCBI Taxonomy" id="991905"/>
    <lineage>
        <taxon>Bacteria</taxon>
        <taxon>Pseudomonadati</taxon>
        <taxon>Pseudomonadota</taxon>
        <taxon>Alphaproteobacteria</taxon>
        <taxon>Rhodobacterales</taxon>
        <taxon>Paracoccaceae</taxon>
        <taxon>Polymorphum</taxon>
    </lineage>
</organism>